<dbReference type="Pfam" id="PF00892">
    <property type="entry name" value="EamA"/>
    <property type="match status" value="1"/>
</dbReference>
<keyword evidence="4" id="KW-1185">Reference proteome</keyword>
<gene>
    <name evidence="3" type="ORF">ACFQU0_04405</name>
</gene>
<keyword evidence="1" id="KW-1133">Transmembrane helix</keyword>
<proteinExistence type="predicted"/>
<feature type="transmembrane region" description="Helical" evidence="1">
    <location>
        <begin position="52"/>
        <end position="72"/>
    </location>
</feature>
<dbReference type="Proteomes" id="UP001596457">
    <property type="component" value="Unassembled WGS sequence"/>
</dbReference>
<keyword evidence="1" id="KW-0472">Membrane</keyword>
<name>A0ABW2S9M2_9BURK</name>
<dbReference type="EMBL" id="JBHTBZ010000010">
    <property type="protein sequence ID" value="MFC7459667.1"/>
    <property type="molecule type" value="Genomic_DNA"/>
</dbReference>
<organism evidence="3 4">
    <name type="scientific">Hydrogenophaga defluvii</name>
    <dbReference type="NCBI Taxonomy" id="249410"/>
    <lineage>
        <taxon>Bacteria</taxon>
        <taxon>Pseudomonadati</taxon>
        <taxon>Pseudomonadota</taxon>
        <taxon>Betaproteobacteria</taxon>
        <taxon>Burkholderiales</taxon>
        <taxon>Comamonadaceae</taxon>
        <taxon>Hydrogenophaga</taxon>
    </lineage>
</organism>
<evidence type="ECO:0000313" key="4">
    <source>
        <dbReference type="Proteomes" id="UP001596457"/>
    </source>
</evidence>
<keyword evidence="1" id="KW-0812">Transmembrane</keyword>
<feature type="transmembrane region" description="Helical" evidence="1">
    <location>
        <begin position="304"/>
        <end position="323"/>
    </location>
</feature>
<evidence type="ECO:0000259" key="2">
    <source>
        <dbReference type="Pfam" id="PF00892"/>
    </source>
</evidence>
<feature type="transmembrane region" description="Helical" evidence="1">
    <location>
        <begin position="203"/>
        <end position="223"/>
    </location>
</feature>
<feature type="transmembrane region" description="Helical" evidence="1">
    <location>
        <begin position="170"/>
        <end position="188"/>
    </location>
</feature>
<comment type="caution">
    <text evidence="3">The sequence shown here is derived from an EMBL/GenBank/DDBJ whole genome shotgun (WGS) entry which is preliminary data.</text>
</comment>
<reference evidence="4" key="1">
    <citation type="journal article" date="2019" name="Int. J. Syst. Evol. Microbiol.">
        <title>The Global Catalogue of Microorganisms (GCM) 10K type strain sequencing project: providing services to taxonomists for standard genome sequencing and annotation.</title>
        <authorList>
            <consortium name="The Broad Institute Genomics Platform"/>
            <consortium name="The Broad Institute Genome Sequencing Center for Infectious Disease"/>
            <person name="Wu L."/>
            <person name="Ma J."/>
        </authorList>
    </citation>
    <scope>NUCLEOTIDE SEQUENCE [LARGE SCALE GENOMIC DNA]</scope>
    <source>
        <strain evidence="4">CCUG 53903</strain>
    </source>
</reference>
<evidence type="ECO:0000313" key="3">
    <source>
        <dbReference type="EMBL" id="MFC7459667.1"/>
    </source>
</evidence>
<feature type="transmembrane region" description="Helical" evidence="1">
    <location>
        <begin position="239"/>
        <end position="258"/>
    </location>
</feature>
<feature type="transmembrane region" description="Helical" evidence="1">
    <location>
        <begin position="270"/>
        <end position="292"/>
    </location>
</feature>
<feature type="transmembrane region" description="Helical" evidence="1">
    <location>
        <begin position="329"/>
        <end position="347"/>
    </location>
</feature>
<feature type="transmembrane region" description="Helical" evidence="1">
    <location>
        <begin position="84"/>
        <end position="102"/>
    </location>
</feature>
<feature type="transmembrane region" description="Helical" evidence="1">
    <location>
        <begin position="137"/>
        <end position="158"/>
    </location>
</feature>
<evidence type="ECO:0000256" key="1">
    <source>
        <dbReference type="SAM" id="Phobius"/>
    </source>
</evidence>
<dbReference type="InterPro" id="IPR000620">
    <property type="entry name" value="EamA_dom"/>
</dbReference>
<dbReference type="RefSeq" id="WP_382198909.1">
    <property type="nucleotide sequence ID" value="NZ_JBHTBZ010000010.1"/>
</dbReference>
<sequence length="360" mass="38079">MDGPCRLGYPARWRDDAAAAGRDGRPHGMPGVSATNVAVGADPNAALAQRRVTVGLLAGLGAGALWGLVFVAPRMAPGFTGVDVASFRFMSFGLMSAVLLAWRLRRGEVPPTGAQMRAALGLSVLGFTGYYTLLALAIGWAGTAVPALIIGTIPLWLMVLGKPEHLSWRALWPGLVCTAAGLALMVWADLAHVTLGDAASGQYGWGMALAVLSMVSWTAFALLNERWVKAHPEVDSAQWTNWLGVATGLGALLLWLALGTPWAELVALPGLVQGLMVCVLTGVGSAWLASLLWTMASRRLSASLCGQLIVSETLFALVYSFVWDATWPLPVQWVAAVLFVLGIVASVRAHREPAIDEVHL</sequence>
<feature type="domain" description="EamA" evidence="2">
    <location>
        <begin position="54"/>
        <end position="186"/>
    </location>
</feature>
<feature type="transmembrane region" description="Helical" evidence="1">
    <location>
        <begin position="114"/>
        <end position="131"/>
    </location>
</feature>
<protein>
    <submittedName>
        <fullName evidence="3">DMT family transporter</fullName>
    </submittedName>
</protein>
<accession>A0ABW2S9M2</accession>